<dbReference type="AlphaFoldDB" id="A0AAV6V5H2"/>
<dbReference type="Proteomes" id="UP000827092">
    <property type="component" value="Unassembled WGS sequence"/>
</dbReference>
<reference evidence="1 2" key="1">
    <citation type="journal article" date="2022" name="Nat. Ecol. Evol.">
        <title>A masculinizing supergene underlies an exaggerated male reproductive morph in a spider.</title>
        <authorList>
            <person name="Hendrickx F."/>
            <person name="De Corte Z."/>
            <person name="Sonet G."/>
            <person name="Van Belleghem S.M."/>
            <person name="Kostlbacher S."/>
            <person name="Vangestel C."/>
        </authorList>
    </citation>
    <scope>NUCLEOTIDE SEQUENCE [LARGE SCALE GENOMIC DNA]</scope>
    <source>
        <strain evidence="1">W744_W776</strain>
    </source>
</reference>
<evidence type="ECO:0000313" key="2">
    <source>
        <dbReference type="Proteomes" id="UP000827092"/>
    </source>
</evidence>
<accession>A0AAV6V5H2</accession>
<comment type="caution">
    <text evidence="1">The sequence shown here is derived from an EMBL/GenBank/DDBJ whole genome shotgun (WGS) entry which is preliminary data.</text>
</comment>
<protein>
    <submittedName>
        <fullName evidence="1">Uncharacterized protein</fullName>
    </submittedName>
</protein>
<gene>
    <name evidence="1" type="ORF">JTE90_007735</name>
</gene>
<dbReference type="EMBL" id="JAFNEN010000149">
    <property type="protein sequence ID" value="KAG8191939.1"/>
    <property type="molecule type" value="Genomic_DNA"/>
</dbReference>
<name>A0AAV6V5H2_9ARAC</name>
<proteinExistence type="predicted"/>
<keyword evidence="2" id="KW-1185">Reference proteome</keyword>
<evidence type="ECO:0000313" key="1">
    <source>
        <dbReference type="EMBL" id="KAG8191939.1"/>
    </source>
</evidence>
<sequence>MRPITKTATARGVPNTNRFCVAARKRGPTRKGHVQLLSCIEAHRLLDAVRPFASPHPGNGPVESPAWWVHCVPLTRL</sequence>
<organism evidence="1 2">
    <name type="scientific">Oedothorax gibbosus</name>
    <dbReference type="NCBI Taxonomy" id="931172"/>
    <lineage>
        <taxon>Eukaryota</taxon>
        <taxon>Metazoa</taxon>
        <taxon>Ecdysozoa</taxon>
        <taxon>Arthropoda</taxon>
        <taxon>Chelicerata</taxon>
        <taxon>Arachnida</taxon>
        <taxon>Araneae</taxon>
        <taxon>Araneomorphae</taxon>
        <taxon>Entelegynae</taxon>
        <taxon>Araneoidea</taxon>
        <taxon>Linyphiidae</taxon>
        <taxon>Erigoninae</taxon>
        <taxon>Oedothorax</taxon>
    </lineage>
</organism>